<keyword evidence="3" id="KW-1185">Reference proteome</keyword>
<feature type="transmembrane region" description="Helical" evidence="1">
    <location>
        <begin position="79"/>
        <end position="97"/>
    </location>
</feature>
<keyword evidence="1" id="KW-1133">Transmembrane helix</keyword>
<dbReference type="AlphaFoldDB" id="U4KSV1"/>
<proteinExistence type="predicted"/>
<reference evidence="2 3" key="1">
    <citation type="journal article" date="2013" name="J. Mol. Microbiol. Biotechnol.">
        <title>Analysis of the Complete Genomes of Acholeplasma brassicae , A. palmae and A. laidlawii and Their Comparison to the Obligate Parasites from ' Candidatus Phytoplasma'.</title>
        <authorList>
            <person name="Kube M."/>
            <person name="Siewert C."/>
            <person name="Migdoll A.M."/>
            <person name="Duduk B."/>
            <person name="Holz S."/>
            <person name="Rabus R."/>
            <person name="Seemuller E."/>
            <person name="Mitrovic J."/>
            <person name="Muller I."/>
            <person name="Buttner C."/>
            <person name="Reinhardt R."/>
        </authorList>
    </citation>
    <scope>NUCLEOTIDE SEQUENCE [LARGE SCALE GENOMIC DNA]</scope>
    <source>
        <strain evidence="3">0502</strain>
    </source>
</reference>
<accession>U4KSV1</accession>
<sequence length="100" mass="11669">MKKNHHLRHIHFNASVFVLIYSATVLLTELYRESKFTLGEFTSIYLVLVNIGLVLVFFMLCLETYLISVKKVFNRCEKIGFYLNIGGLILLLLPLMIRIF</sequence>
<organism evidence="2 3">
    <name type="scientific">Acholeplasma brassicae</name>
    <dbReference type="NCBI Taxonomy" id="61635"/>
    <lineage>
        <taxon>Bacteria</taxon>
        <taxon>Bacillati</taxon>
        <taxon>Mycoplasmatota</taxon>
        <taxon>Mollicutes</taxon>
        <taxon>Acholeplasmatales</taxon>
        <taxon>Acholeplasmataceae</taxon>
        <taxon>Acholeplasma</taxon>
    </lineage>
</organism>
<keyword evidence="1" id="KW-0472">Membrane</keyword>
<evidence type="ECO:0000313" key="3">
    <source>
        <dbReference type="Proteomes" id="UP000032737"/>
    </source>
</evidence>
<gene>
    <name evidence="2" type="ORF">BN85305580</name>
</gene>
<dbReference type="HOGENOM" id="CLU_2299515_0_0_14"/>
<evidence type="ECO:0000313" key="2">
    <source>
        <dbReference type="EMBL" id="CCV65579.1"/>
    </source>
</evidence>
<dbReference type="RefSeq" id="WP_030004439.1">
    <property type="nucleotide sequence ID" value="NC_022549.1"/>
</dbReference>
<feature type="transmembrane region" description="Helical" evidence="1">
    <location>
        <begin position="43"/>
        <end position="67"/>
    </location>
</feature>
<dbReference type="STRING" id="61635.BN85305580"/>
<keyword evidence="1" id="KW-0812">Transmembrane</keyword>
<evidence type="ECO:0000256" key="1">
    <source>
        <dbReference type="SAM" id="Phobius"/>
    </source>
</evidence>
<dbReference type="EMBL" id="FO681348">
    <property type="protein sequence ID" value="CCV65579.1"/>
    <property type="molecule type" value="Genomic_DNA"/>
</dbReference>
<name>U4KSV1_9MOLU</name>
<dbReference type="KEGG" id="abra:BN85305580"/>
<dbReference type="Proteomes" id="UP000032737">
    <property type="component" value="Chromosome"/>
</dbReference>
<protein>
    <submittedName>
        <fullName evidence="2">Uncharacterized protein</fullName>
    </submittedName>
</protein>
<feature type="transmembrane region" description="Helical" evidence="1">
    <location>
        <begin position="12"/>
        <end position="31"/>
    </location>
</feature>